<dbReference type="InterPro" id="IPR036890">
    <property type="entry name" value="HATPase_C_sf"/>
</dbReference>
<dbReference type="InterPro" id="IPR038973">
    <property type="entry name" value="MutL/Mlh/Pms-like"/>
</dbReference>
<dbReference type="PANTHER" id="PTHR10073:SF47">
    <property type="entry name" value="DNA MISMATCH REPAIR PROTEIN MLH3"/>
    <property type="match status" value="1"/>
</dbReference>
<dbReference type="Gene3D" id="3.30.565.10">
    <property type="entry name" value="Histidine kinase-like ATPase, C-terminal domain"/>
    <property type="match status" value="1"/>
</dbReference>
<evidence type="ECO:0000313" key="3">
    <source>
        <dbReference type="Proteomes" id="UP000694580"/>
    </source>
</evidence>
<dbReference type="GO" id="GO:0032300">
    <property type="term" value="C:mismatch repair complex"/>
    <property type="evidence" value="ECO:0007669"/>
    <property type="project" value="InterPro"/>
</dbReference>
<name>A0A8C4ADP8_9TELE</name>
<reference evidence="2 3" key="1">
    <citation type="submission" date="2020-06" db="EMBL/GenBank/DDBJ databases">
        <authorList>
            <consortium name="Wellcome Sanger Institute Data Sharing"/>
        </authorList>
    </citation>
    <scope>NUCLEOTIDE SEQUENCE [LARGE SCALE GENOMIC DNA]</scope>
</reference>
<keyword evidence="3" id="KW-1185">Reference proteome</keyword>
<protein>
    <submittedName>
        <fullName evidence="2">Uncharacterized protein</fullName>
    </submittedName>
</protein>
<reference evidence="2" key="2">
    <citation type="submission" date="2025-05" db="UniProtKB">
        <authorList>
            <consortium name="Ensembl"/>
        </authorList>
    </citation>
    <scope>IDENTIFICATION</scope>
</reference>
<dbReference type="PANTHER" id="PTHR10073">
    <property type="entry name" value="DNA MISMATCH REPAIR PROTEIN MLH, PMS, MUTL"/>
    <property type="match status" value="1"/>
</dbReference>
<dbReference type="PROSITE" id="PS00058">
    <property type="entry name" value="DNA_MISMATCH_REPAIR_1"/>
    <property type="match status" value="1"/>
</dbReference>
<evidence type="ECO:0000313" key="2">
    <source>
        <dbReference type="Ensembl" id="ENSDCDP00010018912.1"/>
    </source>
</evidence>
<dbReference type="SUPFAM" id="SSF55874">
    <property type="entry name" value="ATPase domain of HSP90 chaperone/DNA topoisomerase II/histidine kinase"/>
    <property type="match status" value="1"/>
</dbReference>
<dbReference type="GO" id="GO:0016887">
    <property type="term" value="F:ATP hydrolysis activity"/>
    <property type="evidence" value="ECO:0007669"/>
    <property type="project" value="InterPro"/>
</dbReference>
<dbReference type="AlphaFoldDB" id="A0A8C4ADP8"/>
<organism evidence="2 3">
    <name type="scientific">Denticeps clupeoides</name>
    <name type="common">denticle herring</name>
    <dbReference type="NCBI Taxonomy" id="299321"/>
    <lineage>
        <taxon>Eukaryota</taxon>
        <taxon>Metazoa</taxon>
        <taxon>Chordata</taxon>
        <taxon>Craniata</taxon>
        <taxon>Vertebrata</taxon>
        <taxon>Euteleostomi</taxon>
        <taxon>Actinopterygii</taxon>
        <taxon>Neopterygii</taxon>
        <taxon>Teleostei</taxon>
        <taxon>Clupei</taxon>
        <taxon>Clupeiformes</taxon>
        <taxon>Denticipitoidei</taxon>
        <taxon>Denticipitidae</taxon>
        <taxon>Denticeps</taxon>
    </lineage>
</organism>
<dbReference type="InterPro" id="IPR014762">
    <property type="entry name" value="DNA_mismatch_repair_CS"/>
</dbReference>
<proteinExistence type="inferred from homology"/>
<accession>A0A8C4ADP8</accession>
<dbReference type="Ensembl" id="ENSDCDT00010052034.1">
    <property type="protein sequence ID" value="ENSDCDP00010042004.1"/>
    <property type="gene ID" value="ENSDCDG00010026543.1"/>
</dbReference>
<dbReference type="GO" id="GO:0006298">
    <property type="term" value="P:mismatch repair"/>
    <property type="evidence" value="ECO:0007669"/>
    <property type="project" value="InterPro"/>
</dbReference>
<dbReference type="Proteomes" id="UP000694580">
    <property type="component" value="Chromosome 10"/>
</dbReference>
<evidence type="ECO:0000256" key="1">
    <source>
        <dbReference type="ARBA" id="ARBA00006082"/>
    </source>
</evidence>
<dbReference type="GO" id="GO:0140664">
    <property type="term" value="F:ATP-dependent DNA damage sensor activity"/>
    <property type="evidence" value="ECO:0007669"/>
    <property type="project" value="InterPro"/>
</dbReference>
<dbReference type="Pfam" id="PF13589">
    <property type="entry name" value="HATPase_c_3"/>
    <property type="match status" value="1"/>
</dbReference>
<comment type="similarity">
    <text evidence="1">Belongs to the DNA mismatch repair MutL/HexB family.</text>
</comment>
<dbReference type="GeneTree" id="ENSGT00800000124176"/>
<sequence>MAIKCLSADVQARLRSGIAIFSLQQCVEELLLNSIDAGATCVAVKVDVEAGKVKVLDNGSGIDREDLGNVGKRYHTSKCSCLADLENLRFYGFRGEALTGMQCCPAWRKE</sequence>
<dbReference type="Ensembl" id="ENSDCDT00010020005.1">
    <property type="protein sequence ID" value="ENSDCDP00010018912.1"/>
    <property type="gene ID" value="ENSDCDG00010008580.1"/>
</dbReference>